<feature type="domain" description="SRCR" evidence="13">
    <location>
        <begin position="445"/>
        <end position="545"/>
    </location>
</feature>
<dbReference type="PRINTS" id="PR00109">
    <property type="entry name" value="TYRKINASE"/>
</dbReference>
<dbReference type="SMART" id="SM00202">
    <property type="entry name" value="SR"/>
    <property type="match status" value="9"/>
</dbReference>
<evidence type="ECO:0000256" key="8">
    <source>
        <dbReference type="ARBA" id="ARBA00023180"/>
    </source>
</evidence>
<feature type="disulfide bond" evidence="9">
    <location>
        <begin position="483"/>
        <end position="544"/>
    </location>
</feature>
<dbReference type="PANTHER" id="PTHR48071:SF18">
    <property type="entry name" value="DELETED IN MALIGNANT BRAIN TUMORS 1 PROTEIN-RELATED"/>
    <property type="match status" value="1"/>
</dbReference>
<dbReference type="FunFam" id="3.10.250.10:FF:000016">
    <property type="entry name" value="Scavenger receptor cysteine-rich protein type 12"/>
    <property type="match status" value="1"/>
</dbReference>
<dbReference type="InterPro" id="IPR001190">
    <property type="entry name" value="SRCR"/>
</dbReference>
<keyword evidence="4" id="KW-0677">Repeat</keyword>
<keyword evidence="8" id="KW-0325">Glycoprotein</keyword>
<dbReference type="CDD" id="cd00192">
    <property type="entry name" value="PTKc"/>
    <property type="match status" value="1"/>
</dbReference>
<feature type="disulfide bond" evidence="9">
    <location>
        <begin position="514"/>
        <end position="524"/>
    </location>
</feature>
<feature type="domain" description="SRCR" evidence="13">
    <location>
        <begin position="548"/>
        <end position="646"/>
    </location>
</feature>
<dbReference type="Gene3D" id="1.10.510.10">
    <property type="entry name" value="Transferase(Phosphotransferase) domain 1"/>
    <property type="match status" value="1"/>
</dbReference>
<protein>
    <recommendedName>
        <fullName evidence="16">Deleted in malignant brain tumors 1 protein-like</fullName>
    </recommendedName>
</protein>
<evidence type="ECO:0000256" key="11">
    <source>
        <dbReference type="SAM" id="SignalP"/>
    </source>
</evidence>
<dbReference type="GO" id="GO:0005524">
    <property type="term" value="F:ATP binding"/>
    <property type="evidence" value="ECO:0007669"/>
    <property type="project" value="InterPro"/>
</dbReference>
<evidence type="ECO:0000256" key="6">
    <source>
        <dbReference type="ARBA" id="ARBA00023136"/>
    </source>
</evidence>
<dbReference type="InterPro" id="IPR020635">
    <property type="entry name" value="Tyr_kinase_cat_dom"/>
</dbReference>
<dbReference type="SUPFAM" id="SSF56112">
    <property type="entry name" value="Protein kinase-like (PK-like)"/>
    <property type="match status" value="1"/>
</dbReference>
<feature type="domain" description="SRCR" evidence="13">
    <location>
        <begin position="855"/>
        <end position="955"/>
    </location>
</feature>
<dbReference type="Pfam" id="PF07714">
    <property type="entry name" value="PK_Tyr_Ser-Thr"/>
    <property type="match status" value="1"/>
</dbReference>
<organism evidence="14 15">
    <name type="scientific">Pocillopora damicornis</name>
    <name type="common">Cauliflower coral</name>
    <name type="synonym">Millepora damicornis</name>
    <dbReference type="NCBI Taxonomy" id="46731"/>
    <lineage>
        <taxon>Eukaryota</taxon>
        <taxon>Metazoa</taxon>
        <taxon>Cnidaria</taxon>
        <taxon>Anthozoa</taxon>
        <taxon>Hexacorallia</taxon>
        <taxon>Scleractinia</taxon>
        <taxon>Astrocoeniina</taxon>
        <taxon>Pocilloporidae</taxon>
        <taxon>Pocillopora</taxon>
    </lineage>
</organism>
<dbReference type="InterPro" id="IPR000719">
    <property type="entry name" value="Prot_kinase_dom"/>
</dbReference>
<dbReference type="STRING" id="46731.A0A3M6UHP8"/>
<feature type="domain" description="SRCR" evidence="13">
    <location>
        <begin position="753"/>
        <end position="851"/>
    </location>
</feature>
<feature type="disulfide bond" evidence="9">
    <location>
        <begin position="60"/>
        <end position="124"/>
    </location>
</feature>
<keyword evidence="15" id="KW-1185">Reference proteome</keyword>
<dbReference type="Gene3D" id="3.10.250.10">
    <property type="entry name" value="SRCR-like domain"/>
    <property type="match status" value="9"/>
</dbReference>
<evidence type="ECO:0000313" key="14">
    <source>
        <dbReference type="EMBL" id="RMX53182.1"/>
    </source>
</evidence>
<feature type="disulfide bond" evidence="9">
    <location>
        <begin position="615"/>
        <end position="625"/>
    </location>
</feature>
<evidence type="ECO:0000256" key="2">
    <source>
        <dbReference type="ARBA" id="ARBA00022692"/>
    </source>
</evidence>
<feature type="disulfide bond" evidence="9">
    <location>
        <begin position="688"/>
        <end position="749"/>
    </location>
</feature>
<dbReference type="InterPro" id="IPR011009">
    <property type="entry name" value="Kinase-like_dom_sf"/>
</dbReference>
<dbReference type="Proteomes" id="UP000275408">
    <property type="component" value="Unassembled WGS sequence"/>
</dbReference>
<feature type="disulfide bond" evidence="9">
    <location>
        <begin position="924"/>
        <end position="934"/>
    </location>
</feature>
<feature type="disulfide bond" evidence="9">
    <location>
        <begin position="309"/>
        <end position="319"/>
    </location>
</feature>
<dbReference type="GO" id="GO:0004713">
    <property type="term" value="F:protein tyrosine kinase activity"/>
    <property type="evidence" value="ECO:0007669"/>
    <property type="project" value="InterPro"/>
</dbReference>
<evidence type="ECO:0000313" key="15">
    <source>
        <dbReference type="Proteomes" id="UP000275408"/>
    </source>
</evidence>
<evidence type="ECO:0000256" key="9">
    <source>
        <dbReference type="PROSITE-ProRule" id="PRU00196"/>
    </source>
</evidence>
<dbReference type="FunFam" id="3.10.250.10:FF:000006">
    <property type="entry name" value="neurotrypsin isoform X2"/>
    <property type="match status" value="2"/>
</dbReference>
<dbReference type="Gene3D" id="3.30.200.20">
    <property type="entry name" value="Phosphorylase Kinase, domain 1"/>
    <property type="match status" value="1"/>
</dbReference>
<feature type="domain" description="SRCR" evidence="13">
    <location>
        <begin position="138"/>
        <end position="236"/>
    </location>
</feature>
<feature type="disulfide bond" evidence="9">
    <location>
        <begin position="470"/>
        <end position="534"/>
    </location>
</feature>
<feature type="disulfide bond" evidence="9">
    <location>
        <begin position="73"/>
        <end position="134"/>
    </location>
</feature>
<keyword evidence="5 10" id="KW-1133">Transmembrane helix</keyword>
<accession>A0A3M6UHP8</accession>
<evidence type="ECO:0000259" key="12">
    <source>
        <dbReference type="PROSITE" id="PS50011"/>
    </source>
</evidence>
<dbReference type="PROSITE" id="PS50287">
    <property type="entry name" value="SRCR_2"/>
    <property type="match status" value="9"/>
</dbReference>
<evidence type="ECO:0000256" key="4">
    <source>
        <dbReference type="ARBA" id="ARBA00022737"/>
    </source>
</evidence>
<comment type="caution">
    <text evidence="14">The sequence shown here is derived from an EMBL/GenBank/DDBJ whole genome shotgun (WGS) entry which is preliminary data.</text>
</comment>
<dbReference type="FunFam" id="3.10.250.10:FF:000019">
    <property type="entry name" value="Neurotrypsin"/>
    <property type="match status" value="1"/>
</dbReference>
<feature type="disulfide bond" evidence="9">
    <location>
        <begin position="820"/>
        <end position="830"/>
    </location>
</feature>
<keyword evidence="6 10" id="KW-0472">Membrane</keyword>
<keyword evidence="7 9" id="KW-1015">Disulfide bond</keyword>
<dbReference type="OrthoDB" id="5970490at2759"/>
<dbReference type="InterPro" id="IPR036772">
    <property type="entry name" value="SRCR-like_dom_sf"/>
</dbReference>
<feature type="disulfide bond" evidence="9">
    <location>
        <begin position="719"/>
        <end position="729"/>
    </location>
</feature>
<evidence type="ECO:0008006" key="16">
    <source>
        <dbReference type="Google" id="ProtNLM"/>
    </source>
</evidence>
<dbReference type="PROSITE" id="PS00109">
    <property type="entry name" value="PROTEIN_KINASE_TYR"/>
    <property type="match status" value="1"/>
</dbReference>
<feature type="disulfide bond" evidence="9">
    <location>
        <begin position="893"/>
        <end position="954"/>
    </location>
</feature>
<feature type="domain" description="SRCR" evidence="13">
    <location>
        <begin position="650"/>
        <end position="750"/>
    </location>
</feature>
<sequence>MWWISYYRLYRILLLQLSGILLRKWTNSALGNINIRLVEGNALNRGRVEILHNGVWGTICHDYWEMPDANVLCRQLGFEGALVALRSAAYGEGTGEIWLDDVDCKGNEPSIFQCGHKGWGIRNCDHSQDASVICIPIVRLSEGVFSHKGLVQVYRSRTWGWICNQGWDKQDADVVCRELGFTKASMVYGSLKDKGGVIWMKNIQCIGNETSLVLCDHEDWKKYSCTNGQLAGVECSVPEVRLVGGTASYEGRVEVSYDGSWGTICHDYWELPEASVFCRQLGFEGALLALRSAAFGEGSGIIWMDDVHCAGNETAITQCKHRGWRVTDCDHSKDAGVICTPKVRVGGEINATQGLVQVYHNKAWGWICNQLWDDTDANVVCKGLGYENATLLYSNPVDKGGMIWMNHVQCDGSERSLVSCTHNGWKDHSCAKGQLAGVVCSIPKVRLVNGTAPYNGRAEIFYNGEWGTICHDYWDNPETNVFCRQLGFEGAITGLRSAAFGQGSGMIWMDDINCTGQETAISQCVHRGWRVTDCKHNQDASVICIPKVRLGGDKYLGEGLVQVYHEKTWGWICSEKWNKQNADVLCRELGYTNASSSYSSSANTVGEVWMNNVQCQGTERSLLFCAHDGRKSHSCTNGRVAGVFCVVPEVRLVGGTATYKGRVEIFFNGAWGTICHDFWELSEANVICRQLGFDGGLLALRNAAYGQGSGIIWMDNVNCTGKEEAISRCKHKGWRVSDCDHTQDASVICTPKVRLGNGVLASDGLVQVYHNKTWGWICDQHWDQNDADVICGELGYSNALSTYSQPLNKHGNVWMNNVHCAGNEKSLFFCRHDGWKRHYCHSRQLAGVICKTPKVRLVGGATSYQGRVEIFYDGVWGTICHDHWEMPEANVVCRQLGFERASEALHSAAFGEGSGVIWMDNVNCTGSETAITHCKHNGWRTTDCTHKQDAGVICTPKVPVPRPASSEPKKVNKDAIYGSVGVALAFVFVRLVISYLWKYWKRKSKQRSNEAFELENRNADNVLARDSGLNPGTRSWEVERENVNIEHGIGDGLSELEILKKLEPHPHVIKLLGCVTVSDPLLVIFEYIPNGDLLGYLKKSLNIDDDYHKDPHVKPQTSLTTLQLMKFSWQIADGMEYLSSKEIIHRDLAARNVMVGEGETCKVTNFGMARDVGRETKRGEQTKWTAFEALENGQYTTKSDVWSFGIVLYEIFTIGGSPYPFFDDQNVTELLGVGYRMPRPQHMDDEVTDYEFGISRLFKLLLIPRRFINMQFCDNKLYENLD</sequence>
<keyword evidence="2 10" id="KW-0812">Transmembrane</keyword>
<feature type="disulfide bond" evidence="9">
    <location>
        <begin position="880"/>
        <end position="944"/>
    </location>
</feature>
<evidence type="ECO:0000256" key="7">
    <source>
        <dbReference type="ARBA" id="ARBA00023157"/>
    </source>
</evidence>
<evidence type="ECO:0000256" key="10">
    <source>
        <dbReference type="SAM" id="Phobius"/>
    </source>
</evidence>
<feature type="transmembrane region" description="Helical" evidence="10">
    <location>
        <begin position="975"/>
        <end position="997"/>
    </location>
</feature>
<feature type="disulfide bond" evidence="9">
    <location>
        <begin position="104"/>
        <end position="114"/>
    </location>
</feature>
<dbReference type="SUPFAM" id="SSF56487">
    <property type="entry name" value="SRCR-like"/>
    <property type="match status" value="9"/>
</dbReference>
<feature type="domain" description="SRCR" evidence="13">
    <location>
        <begin position="240"/>
        <end position="340"/>
    </location>
</feature>
<evidence type="ECO:0000256" key="5">
    <source>
        <dbReference type="ARBA" id="ARBA00022989"/>
    </source>
</evidence>
<reference evidence="14 15" key="1">
    <citation type="journal article" date="2018" name="Sci. Rep.">
        <title>Comparative analysis of the Pocillopora damicornis genome highlights role of immune system in coral evolution.</title>
        <authorList>
            <person name="Cunning R."/>
            <person name="Bay R.A."/>
            <person name="Gillette P."/>
            <person name="Baker A.C."/>
            <person name="Traylor-Knowles N."/>
        </authorList>
    </citation>
    <scope>NUCLEOTIDE SEQUENCE [LARGE SCALE GENOMIC DNA]</scope>
    <source>
        <strain evidence="14">RSMAS</strain>
        <tissue evidence="14">Whole animal</tissue>
    </source>
</reference>
<dbReference type="SMART" id="SM00219">
    <property type="entry name" value="TyrKc"/>
    <property type="match status" value="1"/>
</dbReference>
<feature type="disulfide bond" evidence="9">
    <location>
        <begin position="265"/>
        <end position="329"/>
    </location>
</feature>
<feature type="disulfide bond" evidence="9">
    <location>
        <begin position="410"/>
        <end position="420"/>
    </location>
</feature>
<feature type="domain" description="SRCR" evidence="13">
    <location>
        <begin position="35"/>
        <end position="135"/>
    </location>
</feature>
<dbReference type="PANTHER" id="PTHR48071">
    <property type="entry name" value="SRCR DOMAIN-CONTAINING PROTEIN"/>
    <property type="match status" value="1"/>
</dbReference>
<comment type="caution">
    <text evidence="9">Lacks conserved residue(s) required for the propagation of feature annotation.</text>
</comment>
<feature type="signal peptide" evidence="11">
    <location>
        <begin position="1"/>
        <end position="31"/>
    </location>
</feature>
<dbReference type="EMBL" id="RCHS01001504">
    <property type="protein sequence ID" value="RMX53182.1"/>
    <property type="molecule type" value="Genomic_DNA"/>
</dbReference>
<dbReference type="PROSITE" id="PS00420">
    <property type="entry name" value="SRCR_1"/>
    <property type="match status" value="5"/>
</dbReference>
<dbReference type="GO" id="GO:0016020">
    <property type="term" value="C:membrane"/>
    <property type="evidence" value="ECO:0007669"/>
    <property type="project" value="UniProtKB-SubCell"/>
</dbReference>
<evidence type="ECO:0000259" key="13">
    <source>
        <dbReference type="PROSITE" id="PS50287"/>
    </source>
</evidence>
<name>A0A3M6UHP8_POCDA</name>
<feature type="chain" id="PRO_5017998022" description="Deleted in malignant brain tumors 1 protein-like" evidence="11">
    <location>
        <begin position="32"/>
        <end position="1282"/>
    </location>
</feature>
<dbReference type="InterPro" id="IPR001245">
    <property type="entry name" value="Ser-Thr/Tyr_kinase_cat_dom"/>
</dbReference>
<dbReference type="InterPro" id="IPR008266">
    <property type="entry name" value="Tyr_kinase_AS"/>
</dbReference>
<feature type="domain" description="SRCR" evidence="13">
    <location>
        <begin position="343"/>
        <end position="441"/>
    </location>
</feature>
<dbReference type="Pfam" id="PF00530">
    <property type="entry name" value="SRCR"/>
    <property type="match status" value="9"/>
</dbReference>
<gene>
    <name evidence="14" type="ORF">pdam_00021978</name>
</gene>
<evidence type="ECO:0000256" key="3">
    <source>
        <dbReference type="ARBA" id="ARBA00022729"/>
    </source>
</evidence>
<dbReference type="FunFam" id="3.10.250.10:FF:000001">
    <property type="entry name" value="Lysyl oxidase 4 isoform X1"/>
    <property type="match status" value="5"/>
</dbReference>
<feature type="domain" description="Protein kinase" evidence="12">
    <location>
        <begin position="997"/>
        <end position="1282"/>
    </location>
</feature>
<dbReference type="PROSITE" id="PS50011">
    <property type="entry name" value="PROTEIN_KINASE_DOM"/>
    <property type="match status" value="1"/>
</dbReference>
<proteinExistence type="predicted"/>
<feature type="disulfide bond" evidence="9">
    <location>
        <begin position="205"/>
        <end position="215"/>
    </location>
</feature>
<feature type="disulfide bond" evidence="9">
    <location>
        <begin position="278"/>
        <end position="339"/>
    </location>
</feature>
<dbReference type="PRINTS" id="PR00258">
    <property type="entry name" value="SPERACTRCPTR"/>
</dbReference>
<comment type="subcellular location">
    <subcellularLocation>
        <location evidence="1">Membrane</location>
        <topology evidence="1">Single-pass membrane protein</topology>
    </subcellularLocation>
</comment>
<feature type="disulfide bond" evidence="9">
    <location>
        <begin position="675"/>
        <end position="739"/>
    </location>
</feature>
<evidence type="ECO:0000256" key="1">
    <source>
        <dbReference type="ARBA" id="ARBA00004167"/>
    </source>
</evidence>
<keyword evidence="3 11" id="KW-0732">Signal</keyword>